<keyword evidence="7" id="KW-1185">Reference proteome</keyword>
<protein>
    <submittedName>
        <fullName evidence="6">LysR family transcriptional regulator</fullName>
    </submittedName>
</protein>
<dbReference type="GO" id="GO:0003677">
    <property type="term" value="F:DNA binding"/>
    <property type="evidence" value="ECO:0007669"/>
    <property type="project" value="UniProtKB-KW"/>
</dbReference>
<keyword evidence="2" id="KW-0805">Transcription regulation</keyword>
<evidence type="ECO:0000313" key="6">
    <source>
        <dbReference type="EMBL" id="BBB29328.1"/>
    </source>
</evidence>
<evidence type="ECO:0000256" key="2">
    <source>
        <dbReference type="ARBA" id="ARBA00023015"/>
    </source>
</evidence>
<dbReference type="Gene3D" id="3.40.190.290">
    <property type="match status" value="1"/>
</dbReference>
<dbReference type="Pfam" id="PF00126">
    <property type="entry name" value="HTH_1"/>
    <property type="match status" value="1"/>
</dbReference>
<dbReference type="AlphaFoldDB" id="A0A7R6P8S8"/>
<gene>
    <name evidence="6" type="ORF">NEJAP_1376</name>
</gene>
<dbReference type="PANTHER" id="PTHR30537">
    <property type="entry name" value="HTH-TYPE TRANSCRIPTIONAL REGULATOR"/>
    <property type="match status" value="1"/>
</dbReference>
<dbReference type="InterPro" id="IPR000847">
    <property type="entry name" value="LysR_HTH_N"/>
</dbReference>
<keyword evidence="3" id="KW-0238">DNA-binding</keyword>
<dbReference type="InterPro" id="IPR005119">
    <property type="entry name" value="LysR_subst-bd"/>
</dbReference>
<organism evidence="6 7">
    <name type="scientific">Neptunomonas japonica JAMM 1380</name>
    <dbReference type="NCBI Taxonomy" id="1441457"/>
    <lineage>
        <taxon>Bacteria</taxon>
        <taxon>Pseudomonadati</taxon>
        <taxon>Pseudomonadota</taxon>
        <taxon>Gammaproteobacteria</taxon>
        <taxon>Oceanospirillales</taxon>
        <taxon>Oceanospirillaceae</taxon>
        <taxon>Neptunomonas</taxon>
    </lineage>
</organism>
<dbReference type="FunFam" id="1.10.10.10:FF:000001">
    <property type="entry name" value="LysR family transcriptional regulator"/>
    <property type="match status" value="1"/>
</dbReference>
<dbReference type="SUPFAM" id="SSF53850">
    <property type="entry name" value="Periplasmic binding protein-like II"/>
    <property type="match status" value="1"/>
</dbReference>
<dbReference type="Proteomes" id="UP000595332">
    <property type="component" value="Chromosome"/>
</dbReference>
<dbReference type="GO" id="GO:0003700">
    <property type="term" value="F:DNA-binding transcription factor activity"/>
    <property type="evidence" value="ECO:0007669"/>
    <property type="project" value="InterPro"/>
</dbReference>
<accession>A0A7R6P8S8</accession>
<dbReference type="EMBL" id="AP014546">
    <property type="protein sequence ID" value="BBB29328.1"/>
    <property type="molecule type" value="Genomic_DNA"/>
</dbReference>
<evidence type="ECO:0000256" key="3">
    <source>
        <dbReference type="ARBA" id="ARBA00023125"/>
    </source>
</evidence>
<reference evidence="6 7" key="1">
    <citation type="journal article" date="2008" name="Int. J. Syst. Evol. Microbiol.">
        <title>Neptunomonas japonica sp. nov., an Osedax japonicus symbiont-like bacterium isolated from sediment adjacent to sperm whale carcasses off Kagoshima, Japan.</title>
        <authorList>
            <person name="Miyazaki M."/>
            <person name="Nogi Y."/>
            <person name="Fujiwara Y."/>
            <person name="Kawato M."/>
            <person name="Kubokawa K."/>
            <person name="Horikoshi K."/>
        </authorList>
    </citation>
    <scope>NUCLEOTIDE SEQUENCE [LARGE SCALE GENOMIC DNA]</scope>
    <source>
        <strain evidence="6 7">JAMM 1380</strain>
    </source>
</reference>
<dbReference type="Gene3D" id="1.10.10.10">
    <property type="entry name" value="Winged helix-like DNA-binding domain superfamily/Winged helix DNA-binding domain"/>
    <property type="match status" value="1"/>
</dbReference>
<dbReference type="PANTHER" id="PTHR30537:SF5">
    <property type="entry name" value="HTH-TYPE TRANSCRIPTIONAL ACTIVATOR TTDR-RELATED"/>
    <property type="match status" value="1"/>
</dbReference>
<dbReference type="KEGG" id="njp:NEJAP_1376"/>
<sequence length="296" mass="33559">MDLLKSIEVFRRVVAFKSFSAAANDLNMVNSAVSRHVSELERRLNCKLLQRTTRSMNLTAEGLHYLQRFESIVSSVDELDQDVERRQNDIVGQLRITVPLHANGLQNFQPRLSEFLKRYPGVNLSWLLVNRHVHLIEEGIDLAIRVGELPDSNLVARELCKMRVYFVASPAYLDVAGMPQTPEQMAEHRCIIDGSISQPTRWVYQAERGKKHVTVSANIEVNNAELVAGFAVDGFGIAYLPDFIVNEHIARGRLVRLLRPYEVGPVPVSLVYPMNRMMSPALRALIDFLLEEPITE</sequence>
<proteinExistence type="inferred from homology"/>
<dbReference type="RefSeq" id="WP_201349935.1">
    <property type="nucleotide sequence ID" value="NZ_AP014546.1"/>
</dbReference>
<comment type="similarity">
    <text evidence="1">Belongs to the LysR transcriptional regulatory family.</text>
</comment>
<dbReference type="InterPro" id="IPR036390">
    <property type="entry name" value="WH_DNA-bd_sf"/>
</dbReference>
<dbReference type="CDD" id="cd08422">
    <property type="entry name" value="PBP2_CrgA_like"/>
    <property type="match status" value="1"/>
</dbReference>
<evidence type="ECO:0000256" key="1">
    <source>
        <dbReference type="ARBA" id="ARBA00009437"/>
    </source>
</evidence>
<keyword evidence="4" id="KW-0804">Transcription</keyword>
<dbReference type="InterPro" id="IPR058163">
    <property type="entry name" value="LysR-type_TF_proteobact-type"/>
</dbReference>
<dbReference type="SUPFAM" id="SSF46785">
    <property type="entry name" value="Winged helix' DNA-binding domain"/>
    <property type="match status" value="1"/>
</dbReference>
<dbReference type="InterPro" id="IPR036388">
    <property type="entry name" value="WH-like_DNA-bd_sf"/>
</dbReference>
<evidence type="ECO:0000313" key="7">
    <source>
        <dbReference type="Proteomes" id="UP000595332"/>
    </source>
</evidence>
<dbReference type="PROSITE" id="PS50931">
    <property type="entry name" value="HTH_LYSR"/>
    <property type="match status" value="1"/>
</dbReference>
<dbReference type="Pfam" id="PF03466">
    <property type="entry name" value="LysR_substrate"/>
    <property type="match status" value="1"/>
</dbReference>
<evidence type="ECO:0000259" key="5">
    <source>
        <dbReference type="PROSITE" id="PS50931"/>
    </source>
</evidence>
<feature type="domain" description="HTH lysR-type" evidence="5">
    <location>
        <begin position="1"/>
        <end position="59"/>
    </location>
</feature>
<evidence type="ECO:0000256" key="4">
    <source>
        <dbReference type="ARBA" id="ARBA00023163"/>
    </source>
</evidence>
<name>A0A7R6P8S8_9GAMM</name>